<evidence type="ECO:0000256" key="6">
    <source>
        <dbReference type="ARBA" id="ARBA00022723"/>
    </source>
</evidence>
<keyword evidence="7" id="KW-0256">Endoplasmic reticulum</keyword>
<name>A0ABD1IV90_9TELE</name>
<dbReference type="GO" id="GO:0046222">
    <property type="term" value="P:aflatoxin metabolic process"/>
    <property type="evidence" value="ECO:0007669"/>
    <property type="project" value="UniProtKB-ARBA"/>
</dbReference>
<evidence type="ECO:0000256" key="5">
    <source>
        <dbReference type="ARBA" id="ARBA00022617"/>
    </source>
</evidence>
<dbReference type="GO" id="GO:0005789">
    <property type="term" value="C:endoplasmic reticulum membrane"/>
    <property type="evidence" value="ECO:0007669"/>
    <property type="project" value="UniProtKB-SubCell"/>
</dbReference>
<dbReference type="InterPro" id="IPR036396">
    <property type="entry name" value="Cyt_P450_sf"/>
</dbReference>
<feature type="chain" id="PRO_5044876004" evidence="15">
    <location>
        <begin position="34"/>
        <end position="502"/>
    </location>
</feature>
<keyword evidence="17" id="KW-1185">Reference proteome</keyword>
<dbReference type="InterPro" id="IPR001128">
    <property type="entry name" value="Cyt_P450"/>
</dbReference>
<keyword evidence="11 14" id="KW-0503">Monooxygenase</keyword>
<comment type="subcellular location">
    <subcellularLocation>
        <location evidence="3">Endoplasmic reticulum membrane</location>
    </subcellularLocation>
    <subcellularLocation>
        <location evidence="2">Microsome membrane</location>
    </subcellularLocation>
</comment>
<gene>
    <name evidence="16" type="ORF">ACEWY4_026469</name>
</gene>
<dbReference type="PROSITE" id="PS00086">
    <property type="entry name" value="CYTOCHROME_P450"/>
    <property type="match status" value="1"/>
</dbReference>
<keyword evidence="5 13" id="KW-0349">Heme</keyword>
<keyword evidence="12" id="KW-0472">Membrane</keyword>
<dbReference type="InterPro" id="IPR017972">
    <property type="entry name" value="Cyt_P450_CS"/>
</dbReference>
<comment type="similarity">
    <text evidence="4 14">Belongs to the cytochrome P450 family.</text>
</comment>
<dbReference type="EMBL" id="JBHFQA010000023">
    <property type="protein sequence ID" value="KAL2078784.1"/>
    <property type="molecule type" value="Genomic_DNA"/>
</dbReference>
<evidence type="ECO:0000256" key="7">
    <source>
        <dbReference type="ARBA" id="ARBA00022824"/>
    </source>
</evidence>
<reference evidence="16 17" key="1">
    <citation type="submission" date="2024-09" db="EMBL/GenBank/DDBJ databases">
        <title>A chromosome-level genome assembly of Gray's grenadier anchovy, Coilia grayii.</title>
        <authorList>
            <person name="Fu Z."/>
        </authorList>
    </citation>
    <scope>NUCLEOTIDE SEQUENCE [LARGE SCALE GENOMIC DNA]</scope>
    <source>
        <strain evidence="16">G4</strain>
        <tissue evidence="16">Muscle</tissue>
    </source>
</reference>
<dbReference type="PANTHER" id="PTHR24300:SF319">
    <property type="entry name" value="CYTOCHROME P450, FAMILY 2, SUBFAMILY AC, POLYPEPTIDE 1"/>
    <property type="match status" value="1"/>
</dbReference>
<proteinExistence type="inferred from homology"/>
<dbReference type="FunFam" id="1.10.630.10:FF:000010">
    <property type="entry name" value="cytochrome P450 2W1 isoform X2"/>
    <property type="match status" value="1"/>
</dbReference>
<keyword evidence="8" id="KW-0492">Microsome</keyword>
<evidence type="ECO:0000256" key="8">
    <source>
        <dbReference type="ARBA" id="ARBA00022848"/>
    </source>
</evidence>
<dbReference type="AlphaFoldDB" id="A0ABD1IV90"/>
<comment type="cofactor">
    <cofactor evidence="1 13">
        <name>heme</name>
        <dbReference type="ChEBI" id="CHEBI:30413"/>
    </cofactor>
</comment>
<evidence type="ECO:0000256" key="10">
    <source>
        <dbReference type="ARBA" id="ARBA00023004"/>
    </source>
</evidence>
<dbReference type="Proteomes" id="UP001591681">
    <property type="component" value="Unassembled WGS sequence"/>
</dbReference>
<feature type="signal peptide" evidence="15">
    <location>
        <begin position="1"/>
        <end position="33"/>
    </location>
</feature>
<evidence type="ECO:0000313" key="17">
    <source>
        <dbReference type="Proteomes" id="UP001591681"/>
    </source>
</evidence>
<evidence type="ECO:0000256" key="1">
    <source>
        <dbReference type="ARBA" id="ARBA00001971"/>
    </source>
</evidence>
<dbReference type="GO" id="GO:0004497">
    <property type="term" value="F:monooxygenase activity"/>
    <property type="evidence" value="ECO:0007669"/>
    <property type="project" value="UniProtKB-KW"/>
</dbReference>
<sequence length="502" mass="56527">MVLVEGLGSVPGALLAAVLLLLLLYLLSAGSDSEPGCPEPPGPKPLPLLGNLLQLDLKRTHRSLCELAKQYGPVFTVYLGPKRVVVLAGYRAVREALLTHAEQFGDRDITPVFQDLNHGHGIIFSNGANWREMRRFCLSVLRDLGMGKSGSQQRILEEVHHLLDTLRNYRGEPFDTAAPLNYAASNVISAIVYGTRFQLDEPHFRAMVQRANHNFKLTGSASMQVYNLFPVIGRWVRNRKRLVRNSRENLAEMQRLVSELQSTLSPAHCRGFVDAFLTRKQSEEKSGQRDSLFHQQNLLNCVSNLFSAGTDTTGTTLRWGLLLMAKYPHIQDEVQEELERVIGSRLPVLEDRRLLPLTDAVIHETQRLANVFPMSLPHRTTADATLMGYRIKKGTSVFPLLASVLQDESEWEEPYRFNPHHFLDEHGRFRKRDAFLPFSAGRRACLGEALAKMELFLFFASLLQRFRFRAPPGVSEEELDLTPVVGATLNPPPHKLCAIPRS</sequence>
<dbReference type="PRINTS" id="PR00463">
    <property type="entry name" value="EP450I"/>
</dbReference>
<evidence type="ECO:0000256" key="4">
    <source>
        <dbReference type="ARBA" id="ARBA00010617"/>
    </source>
</evidence>
<accession>A0ABD1IV90</accession>
<dbReference type="PANTHER" id="PTHR24300">
    <property type="entry name" value="CYTOCHROME P450 508A4-RELATED"/>
    <property type="match status" value="1"/>
</dbReference>
<dbReference type="SUPFAM" id="SSF48264">
    <property type="entry name" value="Cytochrome P450"/>
    <property type="match status" value="1"/>
</dbReference>
<dbReference type="Pfam" id="PF00067">
    <property type="entry name" value="p450"/>
    <property type="match status" value="1"/>
</dbReference>
<evidence type="ECO:0000256" key="9">
    <source>
        <dbReference type="ARBA" id="ARBA00023002"/>
    </source>
</evidence>
<evidence type="ECO:0000256" key="15">
    <source>
        <dbReference type="SAM" id="SignalP"/>
    </source>
</evidence>
<evidence type="ECO:0000256" key="11">
    <source>
        <dbReference type="ARBA" id="ARBA00023033"/>
    </source>
</evidence>
<comment type="caution">
    <text evidence="16">The sequence shown here is derived from an EMBL/GenBank/DDBJ whole genome shotgun (WGS) entry which is preliminary data.</text>
</comment>
<evidence type="ECO:0000256" key="12">
    <source>
        <dbReference type="ARBA" id="ARBA00023136"/>
    </source>
</evidence>
<evidence type="ECO:0000313" key="16">
    <source>
        <dbReference type="EMBL" id="KAL2078784.1"/>
    </source>
</evidence>
<protein>
    <submittedName>
        <fullName evidence="16">Uncharacterized protein</fullName>
    </submittedName>
</protein>
<dbReference type="Gene3D" id="1.10.630.10">
    <property type="entry name" value="Cytochrome P450"/>
    <property type="match status" value="1"/>
</dbReference>
<keyword evidence="10 13" id="KW-0408">Iron</keyword>
<organism evidence="16 17">
    <name type="scientific">Coilia grayii</name>
    <name type="common">Gray's grenadier anchovy</name>
    <dbReference type="NCBI Taxonomy" id="363190"/>
    <lineage>
        <taxon>Eukaryota</taxon>
        <taxon>Metazoa</taxon>
        <taxon>Chordata</taxon>
        <taxon>Craniata</taxon>
        <taxon>Vertebrata</taxon>
        <taxon>Euteleostomi</taxon>
        <taxon>Actinopterygii</taxon>
        <taxon>Neopterygii</taxon>
        <taxon>Teleostei</taxon>
        <taxon>Clupei</taxon>
        <taxon>Clupeiformes</taxon>
        <taxon>Clupeoidei</taxon>
        <taxon>Engraulidae</taxon>
        <taxon>Coilinae</taxon>
        <taxon>Coilia</taxon>
    </lineage>
</organism>
<evidence type="ECO:0000256" key="14">
    <source>
        <dbReference type="RuleBase" id="RU000461"/>
    </source>
</evidence>
<dbReference type="InterPro" id="IPR050182">
    <property type="entry name" value="Cytochrome_P450_fam2"/>
</dbReference>
<dbReference type="InterPro" id="IPR002401">
    <property type="entry name" value="Cyt_P450_E_grp-I"/>
</dbReference>
<keyword evidence="6 13" id="KW-0479">Metal-binding</keyword>
<feature type="binding site" description="axial binding residue" evidence="13">
    <location>
        <position position="445"/>
    </location>
    <ligand>
        <name>heme</name>
        <dbReference type="ChEBI" id="CHEBI:30413"/>
    </ligand>
    <ligandPart>
        <name>Fe</name>
        <dbReference type="ChEBI" id="CHEBI:18248"/>
    </ligandPart>
</feature>
<dbReference type="PRINTS" id="PR00385">
    <property type="entry name" value="P450"/>
</dbReference>
<evidence type="ECO:0000256" key="13">
    <source>
        <dbReference type="PIRSR" id="PIRSR602401-1"/>
    </source>
</evidence>
<keyword evidence="9 14" id="KW-0560">Oxidoreductase</keyword>
<dbReference type="GO" id="GO:0046872">
    <property type="term" value="F:metal ion binding"/>
    <property type="evidence" value="ECO:0007669"/>
    <property type="project" value="UniProtKB-KW"/>
</dbReference>
<evidence type="ECO:0000256" key="2">
    <source>
        <dbReference type="ARBA" id="ARBA00004524"/>
    </source>
</evidence>
<evidence type="ECO:0000256" key="3">
    <source>
        <dbReference type="ARBA" id="ARBA00004586"/>
    </source>
</evidence>
<keyword evidence="15" id="KW-0732">Signal</keyword>